<keyword evidence="2" id="KW-0479">Metal-binding</keyword>
<dbReference type="InterPro" id="IPR025657">
    <property type="entry name" value="RadC_JAB"/>
</dbReference>
<dbReference type="Proteomes" id="UP000004671">
    <property type="component" value="Chromosome"/>
</dbReference>
<dbReference type="SUPFAM" id="SSF47781">
    <property type="entry name" value="RuvA domain 2-like"/>
    <property type="match status" value="1"/>
</dbReference>
<organism evidence="9 10">
    <name type="scientific">Caldithrix abyssi DSM 13497</name>
    <dbReference type="NCBI Taxonomy" id="880073"/>
    <lineage>
        <taxon>Bacteria</taxon>
        <taxon>Pseudomonadati</taxon>
        <taxon>Calditrichota</taxon>
        <taxon>Calditrichia</taxon>
        <taxon>Calditrichales</taxon>
        <taxon>Calditrichaceae</taxon>
        <taxon>Caldithrix</taxon>
    </lineage>
</organism>
<dbReference type="GO" id="GO:0006508">
    <property type="term" value="P:proteolysis"/>
    <property type="evidence" value="ECO:0007669"/>
    <property type="project" value="UniProtKB-KW"/>
</dbReference>
<sequence length="239" mass="27203">MNRINEPQHFRARITDWPLEERPREKLMRFGADSVSNAELIAILLGQGTTRLNAVELAKKMLRAFGSLEALSNASLKEMQQVKGIGPAKAVTMLAAFQLYRNLQKEVAEREIVAFREPAKVARAYQPILGHLKQEVFYVILLNNNLERIQDFRITQGTLDASLVHPREVFNPAIRYLAKGIIVLHNHPSGQKRPSQADIDITRKLVESGKILDIPVYDHVIITQDDYFSFKENGLMDNF</sequence>
<evidence type="ECO:0000256" key="5">
    <source>
        <dbReference type="ARBA" id="ARBA00023049"/>
    </source>
</evidence>
<dbReference type="Pfam" id="PF04002">
    <property type="entry name" value="RadC"/>
    <property type="match status" value="1"/>
</dbReference>
<dbReference type="eggNOG" id="COG2003">
    <property type="taxonomic scope" value="Bacteria"/>
</dbReference>
<proteinExistence type="inferred from homology"/>
<accession>H1XT56</accession>
<dbReference type="OrthoDB" id="9804482at2"/>
<feature type="domain" description="MPN" evidence="7">
    <location>
        <begin position="114"/>
        <end position="236"/>
    </location>
</feature>
<dbReference type="STRING" id="880073.Cabys_1886"/>
<dbReference type="Gene3D" id="1.10.150.20">
    <property type="entry name" value="5' to 3' exonuclease, C-terminal subdomain"/>
    <property type="match status" value="1"/>
</dbReference>
<keyword evidence="1" id="KW-0645">Protease</keyword>
<keyword evidence="4" id="KW-0862">Zinc</keyword>
<dbReference type="RefSeq" id="WP_006929979.1">
    <property type="nucleotide sequence ID" value="NZ_CM001402.1"/>
</dbReference>
<evidence type="ECO:0000313" key="8">
    <source>
        <dbReference type="EMBL" id="APF18635.1"/>
    </source>
</evidence>
<dbReference type="InterPro" id="IPR010994">
    <property type="entry name" value="RuvA_2-like"/>
</dbReference>
<protein>
    <submittedName>
        <fullName evidence="9">DNA repair protein RadC</fullName>
    </submittedName>
    <submittedName>
        <fullName evidence="8">DNA replication and repair protein RadC</fullName>
    </submittedName>
</protein>
<dbReference type="InterPro" id="IPR037518">
    <property type="entry name" value="MPN"/>
</dbReference>
<reference evidence="9 10" key="1">
    <citation type="submission" date="2011-09" db="EMBL/GenBank/DDBJ databases">
        <title>The permanent draft genome of Caldithrix abyssi DSM 13497.</title>
        <authorList>
            <consortium name="US DOE Joint Genome Institute (JGI-PGF)"/>
            <person name="Lucas S."/>
            <person name="Han J."/>
            <person name="Lapidus A."/>
            <person name="Bruce D."/>
            <person name="Goodwin L."/>
            <person name="Pitluck S."/>
            <person name="Peters L."/>
            <person name="Kyrpides N."/>
            <person name="Mavromatis K."/>
            <person name="Ivanova N."/>
            <person name="Mikhailova N."/>
            <person name="Chertkov O."/>
            <person name="Detter J.C."/>
            <person name="Tapia R."/>
            <person name="Han C."/>
            <person name="Land M."/>
            <person name="Hauser L."/>
            <person name="Markowitz V."/>
            <person name="Cheng J.-F."/>
            <person name="Hugenholtz P."/>
            <person name="Woyke T."/>
            <person name="Wu D."/>
            <person name="Spring S."/>
            <person name="Brambilla E."/>
            <person name="Klenk H.-P."/>
            <person name="Eisen J.A."/>
        </authorList>
    </citation>
    <scope>NUCLEOTIDE SEQUENCE [LARGE SCALE GENOMIC DNA]</scope>
    <source>
        <strain evidence="9 10">DSM 13497</strain>
    </source>
</reference>
<evidence type="ECO:0000256" key="6">
    <source>
        <dbReference type="RuleBase" id="RU003797"/>
    </source>
</evidence>
<dbReference type="InParanoid" id="H1XT56"/>
<comment type="similarity">
    <text evidence="6">Belongs to the UPF0758 family.</text>
</comment>
<dbReference type="PROSITE" id="PS01302">
    <property type="entry name" value="UPF0758"/>
    <property type="match status" value="1"/>
</dbReference>
<dbReference type="Gene3D" id="3.40.140.10">
    <property type="entry name" value="Cytidine Deaminase, domain 2"/>
    <property type="match status" value="1"/>
</dbReference>
<dbReference type="PANTHER" id="PTHR30471">
    <property type="entry name" value="DNA REPAIR PROTEIN RADC"/>
    <property type="match status" value="1"/>
</dbReference>
<dbReference type="PROSITE" id="PS50249">
    <property type="entry name" value="MPN"/>
    <property type="match status" value="1"/>
</dbReference>
<dbReference type="KEGG" id="caby:Cabys_1886"/>
<gene>
    <name evidence="8" type="ORF">Cabys_1886</name>
    <name evidence="9" type="ORF">Calab_3017</name>
</gene>
<evidence type="ECO:0000313" key="10">
    <source>
        <dbReference type="Proteomes" id="UP000004671"/>
    </source>
</evidence>
<dbReference type="InterPro" id="IPR001405">
    <property type="entry name" value="UPF0758"/>
</dbReference>
<dbReference type="EMBL" id="CP018099">
    <property type="protein sequence ID" value="APF18635.1"/>
    <property type="molecule type" value="Genomic_DNA"/>
</dbReference>
<name>H1XT56_CALAY</name>
<keyword evidence="3" id="KW-0378">Hydrolase</keyword>
<dbReference type="EMBL" id="CM001402">
    <property type="protein sequence ID" value="EHO42623.1"/>
    <property type="molecule type" value="Genomic_DNA"/>
</dbReference>
<dbReference type="InterPro" id="IPR046778">
    <property type="entry name" value="UPF0758_N"/>
</dbReference>
<keyword evidence="5" id="KW-0482">Metalloprotease</keyword>
<dbReference type="CDD" id="cd08071">
    <property type="entry name" value="MPN_DUF2466"/>
    <property type="match status" value="1"/>
</dbReference>
<evidence type="ECO:0000256" key="2">
    <source>
        <dbReference type="ARBA" id="ARBA00022723"/>
    </source>
</evidence>
<evidence type="ECO:0000259" key="7">
    <source>
        <dbReference type="PROSITE" id="PS50249"/>
    </source>
</evidence>
<dbReference type="AlphaFoldDB" id="H1XT56"/>
<dbReference type="FunCoup" id="H1XT56">
    <property type="interactions" value="195"/>
</dbReference>
<dbReference type="GO" id="GO:0008237">
    <property type="term" value="F:metallopeptidase activity"/>
    <property type="evidence" value="ECO:0007669"/>
    <property type="project" value="UniProtKB-KW"/>
</dbReference>
<dbReference type="Proteomes" id="UP000183868">
    <property type="component" value="Chromosome"/>
</dbReference>
<evidence type="ECO:0000256" key="1">
    <source>
        <dbReference type="ARBA" id="ARBA00022670"/>
    </source>
</evidence>
<evidence type="ECO:0000313" key="11">
    <source>
        <dbReference type="Proteomes" id="UP000183868"/>
    </source>
</evidence>
<dbReference type="PANTHER" id="PTHR30471:SF3">
    <property type="entry name" value="UPF0758 PROTEIN YEES-RELATED"/>
    <property type="match status" value="1"/>
</dbReference>
<dbReference type="NCBIfam" id="TIGR00608">
    <property type="entry name" value="radc"/>
    <property type="match status" value="1"/>
</dbReference>
<reference evidence="8 11" key="2">
    <citation type="submission" date="2016-11" db="EMBL/GenBank/DDBJ databases">
        <title>Genomic analysis of Caldithrix abyssi and proposal of a novel bacterial phylum Caldithrichaeota.</title>
        <authorList>
            <person name="Kublanov I."/>
            <person name="Sigalova O."/>
            <person name="Gavrilov S."/>
            <person name="Lebedinsky A."/>
            <person name="Ivanova N."/>
            <person name="Daum C."/>
            <person name="Reddy T."/>
            <person name="Klenk H.P."/>
            <person name="Goker M."/>
            <person name="Reva O."/>
            <person name="Miroshnichenko M."/>
            <person name="Kyprides N."/>
            <person name="Woyke T."/>
            <person name="Gelfand M."/>
        </authorList>
    </citation>
    <scope>NUCLEOTIDE SEQUENCE [LARGE SCALE GENOMIC DNA]</scope>
    <source>
        <strain evidence="8 11">LF13</strain>
    </source>
</reference>
<evidence type="ECO:0000256" key="4">
    <source>
        <dbReference type="ARBA" id="ARBA00022833"/>
    </source>
</evidence>
<keyword evidence="10" id="KW-1185">Reference proteome</keyword>
<dbReference type="NCBIfam" id="NF000642">
    <property type="entry name" value="PRK00024.1"/>
    <property type="match status" value="1"/>
</dbReference>
<evidence type="ECO:0000313" key="9">
    <source>
        <dbReference type="EMBL" id="EHO42623.1"/>
    </source>
</evidence>
<dbReference type="GO" id="GO:0046872">
    <property type="term" value="F:metal ion binding"/>
    <property type="evidence" value="ECO:0007669"/>
    <property type="project" value="UniProtKB-KW"/>
</dbReference>
<dbReference type="InterPro" id="IPR020891">
    <property type="entry name" value="UPF0758_CS"/>
</dbReference>
<dbReference type="PaxDb" id="880073-Calab_3017"/>
<dbReference type="HOGENOM" id="CLU_073529_0_2_0"/>
<dbReference type="Pfam" id="PF20582">
    <property type="entry name" value="UPF0758_N"/>
    <property type="match status" value="1"/>
</dbReference>
<evidence type="ECO:0000256" key="3">
    <source>
        <dbReference type="ARBA" id="ARBA00022801"/>
    </source>
</evidence>